<feature type="region of interest" description="Disordered" evidence="1">
    <location>
        <begin position="359"/>
        <end position="448"/>
    </location>
</feature>
<feature type="domain" description="DOMON" evidence="3">
    <location>
        <begin position="203"/>
        <end position="322"/>
    </location>
</feature>
<organism evidence="4 5">
    <name type="scientific">Parascaris univalens</name>
    <name type="common">Nematode worm</name>
    <dbReference type="NCBI Taxonomy" id="6257"/>
    <lineage>
        <taxon>Eukaryota</taxon>
        <taxon>Metazoa</taxon>
        <taxon>Ecdysozoa</taxon>
        <taxon>Nematoda</taxon>
        <taxon>Chromadorea</taxon>
        <taxon>Rhabditida</taxon>
        <taxon>Spirurina</taxon>
        <taxon>Ascaridomorpha</taxon>
        <taxon>Ascaridoidea</taxon>
        <taxon>Ascarididae</taxon>
        <taxon>Parascaris</taxon>
    </lineage>
</organism>
<evidence type="ECO:0000313" key="4">
    <source>
        <dbReference type="Proteomes" id="UP000887569"/>
    </source>
</evidence>
<feature type="signal peptide" evidence="2">
    <location>
        <begin position="1"/>
        <end position="16"/>
    </location>
</feature>
<evidence type="ECO:0000256" key="2">
    <source>
        <dbReference type="SAM" id="SignalP"/>
    </source>
</evidence>
<name>A0A915A9P6_PARUN</name>
<feature type="domain" description="DOMON" evidence="3">
    <location>
        <begin position="29"/>
        <end position="144"/>
    </location>
</feature>
<protein>
    <submittedName>
        <fullName evidence="5">DOMON domain-containing protein</fullName>
    </submittedName>
</protein>
<dbReference type="SMART" id="SM00664">
    <property type="entry name" value="DoH"/>
    <property type="match status" value="1"/>
</dbReference>
<dbReference type="PROSITE" id="PS50836">
    <property type="entry name" value="DOMON"/>
    <property type="match status" value="2"/>
</dbReference>
<dbReference type="AlphaFoldDB" id="A0A915A9P6"/>
<dbReference type="InterPro" id="IPR005018">
    <property type="entry name" value="DOMON_domain"/>
</dbReference>
<dbReference type="PANTHER" id="PTHR36516">
    <property type="entry name" value="PROTEIN CBG04168-RELATED"/>
    <property type="match status" value="1"/>
</dbReference>
<evidence type="ECO:0000259" key="3">
    <source>
        <dbReference type="PROSITE" id="PS50836"/>
    </source>
</evidence>
<reference evidence="5" key="1">
    <citation type="submission" date="2022-11" db="UniProtKB">
        <authorList>
            <consortium name="WormBaseParasite"/>
        </authorList>
    </citation>
    <scope>IDENTIFICATION</scope>
</reference>
<keyword evidence="4" id="KW-1185">Reference proteome</keyword>
<keyword evidence="2" id="KW-0732">Signal</keyword>
<dbReference type="Proteomes" id="UP000887569">
    <property type="component" value="Unplaced"/>
</dbReference>
<proteinExistence type="predicted"/>
<feature type="compositionally biased region" description="Polar residues" evidence="1">
    <location>
        <begin position="396"/>
        <end position="406"/>
    </location>
</feature>
<evidence type="ECO:0000256" key="1">
    <source>
        <dbReference type="SAM" id="MobiDB-lite"/>
    </source>
</evidence>
<dbReference type="WBParaSite" id="PgR003_g170_t01">
    <property type="protein sequence ID" value="PgR003_g170_t01"/>
    <property type="gene ID" value="PgR003_g170"/>
</dbReference>
<dbReference type="InterPro" id="IPR045266">
    <property type="entry name" value="DOH_DOMON"/>
</dbReference>
<sequence length="448" mass="49886">MIITLFHLLLLEVVSSSHDGEEPCSYNRPDYSVEWGYDPETDRVIFSLRAKTDHERFLTGIAFGDEKKKDLLGVYVEDGKLGVMDGHITRSGIIVEDDTDNADTINFDYGKGIVSAEIARTLRASEPEDADLSGCIILYFPSGGNIFGARQKSGTKIGKMIEKKVCDIANKCRLNENGERRSDAAEDEKVKEVPGNQCSFRGKDFTVEWHFNPSDETIVFDIDQEIAKGKKYTAIGIGKRMKNLDMAIVFLQDGIFRALNDYHANGYASPKKDEMQNYKIHAENTSTDERTHIQFSRKITTDDKEDASLDGCVTLQFAINAGTYENEMKIAKHNHLPVAYDVCDIRSQCVLGLEGNYHEMGEKSNSKPTQTKLLGKFSDSSKSYARGESGLEKPDSTNNGDSTTEKPFTPSEEFITSSSVEIDRPTLASDDEDQDKGENHSKGADRKG</sequence>
<accession>A0A915A9P6</accession>
<evidence type="ECO:0000313" key="5">
    <source>
        <dbReference type="WBParaSite" id="PgR003_g170_t01"/>
    </source>
</evidence>
<feature type="chain" id="PRO_5037755152" evidence="2">
    <location>
        <begin position="17"/>
        <end position="448"/>
    </location>
</feature>
<feature type="compositionally biased region" description="Basic and acidic residues" evidence="1">
    <location>
        <begin position="436"/>
        <end position="448"/>
    </location>
</feature>
<dbReference type="Pfam" id="PF03351">
    <property type="entry name" value="DOMON"/>
    <property type="match status" value="2"/>
</dbReference>
<dbReference type="CDD" id="cd09631">
    <property type="entry name" value="DOMON_DOH"/>
    <property type="match status" value="1"/>
</dbReference>
<feature type="compositionally biased region" description="Polar residues" evidence="1">
    <location>
        <begin position="366"/>
        <end position="383"/>
    </location>
</feature>